<dbReference type="Proteomes" id="UP000033684">
    <property type="component" value="Unassembled WGS sequence"/>
</dbReference>
<reference evidence="2" key="1">
    <citation type="submission" date="2015-03" db="EMBL/GenBank/DDBJ databases">
        <title>Draft genome sequence of a novel methanotroph (Sn10-6) isolated from flooded ricefield rhizosphere in India.</title>
        <authorList>
            <person name="Pandit P.S."/>
            <person name="Pore S.D."/>
            <person name="Arora P."/>
            <person name="Kapse N.G."/>
            <person name="Dhakephalkar P.K."/>
            <person name="Rahalkar M.C."/>
        </authorList>
    </citation>
    <scope>NUCLEOTIDE SEQUENCE [LARGE SCALE GENOMIC DNA]</scope>
    <source>
        <strain evidence="2">Sn10-6</strain>
    </source>
</reference>
<organism evidence="1 2">
    <name type="scientific">Methylocucumis oryzae</name>
    <dbReference type="NCBI Taxonomy" id="1632867"/>
    <lineage>
        <taxon>Bacteria</taxon>
        <taxon>Pseudomonadati</taxon>
        <taxon>Pseudomonadota</taxon>
        <taxon>Gammaproteobacteria</taxon>
        <taxon>Methylococcales</taxon>
        <taxon>Methylococcaceae</taxon>
        <taxon>Methylocucumis</taxon>
    </lineage>
</organism>
<name>A0A0F3IEP4_9GAMM</name>
<dbReference type="EMBL" id="LAJX01000254">
    <property type="protein sequence ID" value="KJV05280.1"/>
    <property type="molecule type" value="Genomic_DNA"/>
</dbReference>
<proteinExistence type="predicted"/>
<gene>
    <name evidence="1" type="ORF">VZ94_19280</name>
</gene>
<keyword evidence="2" id="KW-1185">Reference proteome</keyword>
<evidence type="ECO:0000313" key="2">
    <source>
        <dbReference type="Proteomes" id="UP000033684"/>
    </source>
</evidence>
<protein>
    <submittedName>
        <fullName evidence="1">Uncharacterized protein</fullName>
    </submittedName>
</protein>
<dbReference type="AlphaFoldDB" id="A0A0F3IEP4"/>
<reference evidence="1 2" key="2">
    <citation type="journal article" date="2016" name="Microb. Ecol.">
        <title>Genome Characteristics of a Novel Type I Methanotroph (Sn10-6) Isolated from a Flooded Indian Rice Field.</title>
        <authorList>
            <person name="Rahalkar M.C."/>
            <person name="Pandit P.S."/>
            <person name="Dhakephalkar P.K."/>
            <person name="Pore S."/>
            <person name="Arora P."/>
            <person name="Kapse N."/>
        </authorList>
    </citation>
    <scope>NUCLEOTIDE SEQUENCE [LARGE SCALE GENOMIC DNA]</scope>
    <source>
        <strain evidence="1 2">Sn10-6</strain>
    </source>
</reference>
<accession>A0A0F3IEP4</accession>
<evidence type="ECO:0000313" key="1">
    <source>
        <dbReference type="EMBL" id="KJV05280.1"/>
    </source>
</evidence>
<sequence>MDGVLVKTEIPTLLEKINNSADLTLDGFTSSQILQAAGEAGVDVNHMGGWLLQNAISQTYLSKPNSGNYSDYLNLTPESLSDLYKNPDNPDAITGLHTKLSNIDIPPALTKAFNKFGFLGTLIAGLIVTSQAGAAELNGDHEGALEIIKEWAVDAAGSAAGETVGLAFGGAALALGAVAGVTITAPITLTVVISASLLGGIFGADGANAFYELTKDKNANDRLDLIDKLAELLFGDEGGTELPDDLNGDELTFYPGA</sequence>
<comment type="caution">
    <text evidence="1">The sequence shown here is derived from an EMBL/GenBank/DDBJ whole genome shotgun (WGS) entry which is preliminary data.</text>
</comment>